<proteinExistence type="predicted"/>
<feature type="domain" description="OmpA-like" evidence="7">
    <location>
        <begin position="592"/>
        <end position="714"/>
    </location>
</feature>
<dbReference type="Pfam" id="PF00691">
    <property type="entry name" value="OmpA"/>
    <property type="match status" value="1"/>
</dbReference>
<keyword evidence="3" id="KW-0998">Cell outer membrane</keyword>
<dbReference type="RefSeq" id="WP_214612448.1">
    <property type="nucleotide sequence ID" value="NZ_JACATN010000004.1"/>
</dbReference>
<dbReference type="Gene3D" id="2.60.40.1120">
    <property type="entry name" value="Carboxypeptidase-like, regulatory domain"/>
    <property type="match status" value="1"/>
</dbReference>
<dbReference type="InterPro" id="IPR036737">
    <property type="entry name" value="OmpA-like_sf"/>
</dbReference>
<dbReference type="InterPro" id="IPR006690">
    <property type="entry name" value="OMPA-like_CS"/>
</dbReference>
<dbReference type="InterPro" id="IPR006665">
    <property type="entry name" value="OmpA-like"/>
</dbReference>
<evidence type="ECO:0000259" key="7">
    <source>
        <dbReference type="PROSITE" id="PS51123"/>
    </source>
</evidence>
<comment type="caution">
    <text evidence="8">The sequence shown here is derived from an EMBL/GenBank/DDBJ whole genome shotgun (WGS) entry which is preliminary data.</text>
</comment>
<gene>
    <name evidence="8" type="ORF">HW347_14205</name>
</gene>
<dbReference type="EMBL" id="JACATN010000004">
    <property type="protein sequence ID" value="MBT2162422.1"/>
    <property type="molecule type" value="Genomic_DNA"/>
</dbReference>
<dbReference type="SUPFAM" id="SSF49464">
    <property type="entry name" value="Carboxypeptidase regulatory domain-like"/>
    <property type="match status" value="1"/>
</dbReference>
<evidence type="ECO:0000256" key="2">
    <source>
        <dbReference type="ARBA" id="ARBA00023136"/>
    </source>
</evidence>
<dbReference type="SUPFAM" id="SSF82171">
    <property type="entry name" value="DPP6 N-terminal domain-like"/>
    <property type="match status" value="1"/>
</dbReference>
<reference evidence="9" key="2">
    <citation type="submission" date="2023-07" db="EMBL/GenBank/DDBJ databases">
        <title>Zobellia barbeyronii sp. nov., a new marine flavobacterium, isolated from green and red algae.</title>
        <authorList>
            <person name="Nedashkovskaya O.I."/>
            <person name="Otstavnykh N."/>
            <person name="Zhukova N."/>
            <person name="Guzev K."/>
            <person name="Chausova V."/>
            <person name="Tekutyeva L."/>
            <person name="Mikhailov V."/>
            <person name="Isaeva M."/>
        </authorList>
    </citation>
    <scope>NUCLEOTIDE SEQUENCE [LARGE SCALE GENOMIC DNA]</scope>
    <source>
        <strain evidence="9">KMM 6746</strain>
    </source>
</reference>
<dbReference type="InterPro" id="IPR050330">
    <property type="entry name" value="Bact_OuterMem_StrucFunc"/>
</dbReference>
<comment type="subcellular location">
    <subcellularLocation>
        <location evidence="1">Cell outer membrane</location>
    </subcellularLocation>
</comment>
<evidence type="ECO:0000313" key="9">
    <source>
        <dbReference type="Proteomes" id="UP000740413"/>
    </source>
</evidence>
<dbReference type="PANTHER" id="PTHR30329">
    <property type="entry name" value="STATOR ELEMENT OF FLAGELLAR MOTOR COMPLEX"/>
    <property type="match status" value="1"/>
</dbReference>
<dbReference type="PROSITE" id="PS51123">
    <property type="entry name" value="OMPA_2"/>
    <property type="match status" value="1"/>
</dbReference>
<evidence type="ECO:0000256" key="6">
    <source>
        <dbReference type="SAM" id="SignalP"/>
    </source>
</evidence>
<organism evidence="8 9">
    <name type="scientific">Zobellia barbeyronii</name>
    <dbReference type="NCBI Taxonomy" id="2748009"/>
    <lineage>
        <taxon>Bacteria</taxon>
        <taxon>Pseudomonadati</taxon>
        <taxon>Bacteroidota</taxon>
        <taxon>Flavobacteriia</taxon>
        <taxon>Flavobacteriales</taxon>
        <taxon>Flavobacteriaceae</taxon>
        <taxon>Zobellia</taxon>
    </lineage>
</organism>
<feature type="chain" id="PRO_5045128561" evidence="6">
    <location>
        <begin position="20"/>
        <end position="714"/>
    </location>
</feature>
<keyword evidence="2 4" id="KW-0472">Membrane</keyword>
<dbReference type="PROSITE" id="PS01068">
    <property type="entry name" value="OMPA_1"/>
    <property type="match status" value="1"/>
</dbReference>
<dbReference type="Gene3D" id="1.25.40.10">
    <property type="entry name" value="Tetratricopeptide repeat domain"/>
    <property type="match status" value="1"/>
</dbReference>
<feature type="coiled-coil region" evidence="5">
    <location>
        <begin position="511"/>
        <end position="596"/>
    </location>
</feature>
<reference evidence="8 9" key="1">
    <citation type="submission" date="2020-06" db="EMBL/GenBank/DDBJ databases">
        <authorList>
            <person name="Isaeva M.P."/>
            <person name="Chernysheva N.Y."/>
        </authorList>
    </citation>
    <scope>NUCLEOTIDE SEQUENCE [LARGE SCALE GENOMIC DNA]</scope>
    <source>
        <strain evidence="8 9">KMM 6746</strain>
    </source>
</reference>
<dbReference type="SUPFAM" id="SSF103088">
    <property type="entry name" value="OmpA-like"/>
    <property type="match status" value="1"/>
</dbReference>
<dbReference type="Proteomes" id="UP000740413">
    <property type="component" value="Unassembled WGS sequence"/>
</dbReference>
<evidence type="ECO:0000313" key="8">
    <source>
        <dbReference type="EMBL" id="MBT2162422.1"/>
    </source>
</evidence>
<name>A0ABS5WGB2_9FLAO</name>
<dbReference type="Gene3D" id="3.30.1330.60">
    <property type="entry name" value="OmpA-like domain"/>
    <property type="match status" value="1"/>
</dbReference>
<evidence type="ECO:0000256" key="1">
    <source>
        <dbReference type="ARBA" id="ARBA00004442"/>
    </source>
</evidence>
<keyword evidence="9" id="KW-1185">Reference proteome</keyword>
<protein>
    <submittedName>
        <fullName evidence="8">OmpA family protein</fullName>
    </submittedName>
</protein>
<dbReference type="Pfam" id="PF07676">
    <property type="entry name" value="PD40"/>
    <property type="match status" value="2"/>
</dbReference>
<evidence type="ECO:0000256" key="3">
    <source>
        <dbReference type="ARBA" id="ARBA00023237"/>
    </source>
</evidence>
<dbReference type="InterPro" id="IPR006664">
    <property type="entry name" value="OMP_bac"/>
</dbReference>
<dbReference type="InterPro" id="IPR008969">
    <property type="entry name" value="CarboxyPept-like_regulatory"/>
</dbReference>
<sequence length="714" mass="81851">MKKLLFIWFILGIAVSTFAQQELKRADTYFERAYYSDAIPLYEQMLPRNKSSKLIKNLADSYYHTFDMKAAARWYGYLISNNGENTDESYYFKLNQSLKAIGEYEKAQKILIDFYVEKDQNDKVIQTEKDFKYIKNVSAIGERFKIENLNINTTTSEFGAARIDSNLVYSASRKKTKTLPKLYRWNNENYLDLYSHPIDKITQGDSLSMPLSSAINSKMHEGTFTITKDRKTIYFTRNSKKKTEKDKISNLKIYRAEYVDGAWKNIIPLPFNSDDFSTEHPALSPDETKLYFASDREGGFGSFDLYVVNIQKDGFFGNPVNLGKEINTDKKEQFPFLDEDGNLYFASNGHAGFGLLDLFLSKTENGKFKSPDNLGLPVNGGYDDFSLSLDSNTNSGYFSSNRPGGKGSDDIYSLLETKPLLIEDCKQLIAGILTDKTTKLPLANATIEILDASGKMIEKITTSANASYKFQIACSNQYKIQAHKEGYEDNSKIIISDTERNATIDGSLTLYSAQEREALKAKEALAKKEEKEKLAHAEAEKRKELEKANEIERLQNEKQVAIKQKADLEKKEREHIEKIEEVIANEEAIVKENERIIIKTEEIHFDYSLWYVRREARERLGKVVAIMKQNPGMIIEIGTHTDIRGNEEYNRDLSQKRANSAKEFMVKNGITEDRIIAKGYGESQPIVKCETEESCSEEDHEWNRRCEMVVVKWQ</sequence>
<dbReference type="SUPFAM" id="SSF48452">
    <property type="entry name" value="TPR-like"/>
    <property type="match status" value="1"/>
</dbReference>
<dbReference type="Gene3D" id="2.120.10.30">
    <property type="entry name" value="TolB, C-terminal domain"/>
    <property type="match status" value="1"/>
</dbReference>
<dbReference type="CDD" id="cd07185">
    <property type="entry name" value="OmpA_C-like"/>
    <property type="match status" value="1"/>
</dbReference>
<dbReference type="PANTHER" id="PTHR30329:SF21">
    <property type="entry name" value="LIPOPROTEIN YIAD-RELATED"/>
    <property type="match status" value="1"/>
</dbReference>
<dbReference type="InterPro" id="IPR011659">
    <property type="entry name" value="WD40"/>
</dbReference>
<accession>A0ABS5WGB2</accession>
<keyword evidence="6" id="KW-0732">Signal</keyword>
<dbReference type="InterPro" id="IPR011042">
    <property type="entry name" value="6-blade_b-propeller_TolB-like"/>
</dbReference>
<evidence type="ECO:0000256" key="5">
    <source>
        <dbReference type="SAM" id="Coils"/>
    </source>
</evidence>
<feature type="signal peptide" evidence="6">
    <location>
        <begin position="1"/>
        <end position="19"/>
    </location>
</feature>
<evidence type="ECO:0000256" key="4">
    <source>
        <dbReference type="PROSITE-ProRule" id="PRU00473"/>
    </source>
</evidence>
<keyword evidence="5" id="KW-0175">Coiled coil</keyword>
<dbReference type="InterPro" id="IPR011990">
    <property type="entry name" value="TPR-like_helical_dom_sf"/>
</dbReference>
<dbReference type="PRINTS" id="PR01021">
    <property type="entry name" value="OMPADOMAIN"/>
</dbReference>